<dbReference type="AlphaFoldDB" id="A0A9D4QH62"/>
<dbReference type="VEuPathDB" id="VectorBase:RSAN_045635"/>
<keyword evidence="3" id="KW-1185">Reference proteome</keyword>
<reference evidence="2" key="1">
    <citation type="journal article" date="2020" name="Cell">
        <title>Large-Scale Comparative Analyses of Tick Genomes Elucidate Their Genetic Diversity and Vector Capacities.</title>
        <authorList>
            <consortium name="Tick Genome and Microbiome Consortium (TIGMIC)"/>
            <person name="Jia N."/>
            <person name="Wang J."/>
            <person name="Shi W."/>
            <person name="Du L."/>
            <person name="Sun Y."/>
            <person name="Zhan W."/>
            <person name="Jiang J.F."/>
            <person name="Wang Q."/>
            <person name="Zhang B."/>
            <person name="Ji P."/>
            <person name="Bell-Sakyi L."/>
            <person name="Cui X.M."/>
            <person name="Yuan T.T."/>
            <person name="Jiang B.G."/>
            <person name="Yang W.F."/>
            <person name="Lam T.T."/>
            <person name="Chang Q.C."/>
            <person name="Ding S.J."/>
            <person name="Wang X.J."/>
            <person name="Zhu J.G."/>
            <person name="Ruan X.D."/>
            <person name="Zhao L."/>
            <person name="Wei J.T."/>
            <person name="Ye R.Z."/>
            <person name="Que T.C."/>
            <person name="Du C.H."/>
            <person name="Zhou Y.H."/>
            <person name="Cheng J.X."/>
            <person name="Dai P.F."/>
            <person name="Guo W.B."/>
            <person name="Han X.H."/>
            <person name="Huang E.J."/>
            <person name="Li L.F."/>
            <person name="Wei W."/>
            <person name="Gao Y.C."/>
            <person name="Liu J.Z."/>
            <person name="Shao H.Z."/>
            <person name="Wang X."/>
            <person name="Wang C.C."/>
            <person name="Yang T.C."/>
            <person name="Huo Q.B."/>
            <person name="Li W."/>
            <person name="Chen H.Y."/>
            <person name="Chen S.E."/>
            <person name="Zhou L.G."/>
            <person name="Ni X.B."/>
            <person name="Tian J.H."/>
            <person name="Sheng Y."/>
            <person name="Liu T."/>
            <person name="Pan Y.S."/>
            <person name="Xia L.Y."/>
            <person name="Li J."/>
            <person name="Zhao F."/>
            <person name="Cao W.C."/>
        </authorList>
    </citation>
    <scope>NUCLEOTIDE SEQUENCE</scope>
    <source>
        <strain evidence="2">Rsan-2018</strain>
    </source>
</reference>
<protein>
    <submittedName>
        <fullName evidence="2">Uncharacterized protein</fullName>
    </submittedName>
</protein>
<evidence type="ECO:0000313" key="3">
    <source>
        <dbReference type="Proteomes" id="UP000821837"/>
    </source>
</evidence>
<evidence type="ECO:0000313" key="2">
    <source>
        <dbReference type="EMBL" id="KAH7982244.1"/>
    </source>
</evidence>
<feature type="region of interest" description="Disordered" evidence="1">
    <location>
        <begin position="1"/>
        <end position="24"/>
    </location>
</feature>
<sequence>MFHHFKDGENENSATLESHGHLGEPTRLNERASLQAQHPAERWPARENSASRKIKMGKKHFEGHLSTSLSFPLHLVPLAQRTTLLLASFPGDFASERVVAPDAGTLSRRVRGSLSGLGNTARCKRVAGPHGPTARSTGLVIKSGFPTLPGYNPLLSSPDS</sequence>
<gene>
    <name evidence="2" type="ORF">HPB52_003522</name>
</gene>
<name>A0A9D4QH62_RHISA</name>
<dbReference type="Proteomes" id="UP000821837">
    <property type="component" value="Chromosome 1"/>
</dbReference>
<dbReference type="EMBL" id="JABSTV010001245">
    <property type="protein sequence ID" value="KAH7982244.1"/>
    <property type="molecule type" value="Genomic_DNA"/>
</dbReference>
<reference evidence="2" key="2">
    <citation type="submission" date="2021-09" db="EMBL/GenBank/DDBJ databases">
        <authorList>
            <person name="Jia N."/>
            <person name="Wang J."/>
            <person name="Shi W."/>
            <person name="Du L."/>
            <person name="Sun Y."/>
            <person name="Zhan W."/>
            <person name="Jiang J."/>
            <person name="Wang Q."/>
            <person name="Zhang B."/>
            <person name="Ji P."/>
            <person name="Sakyi L.B."/>
            <person name="Cui X."/>
            <person name="Yuan T."/>
            <person name="Jiang B."/>
            <person name="Yang W."/>
            <person name="Lam T.T.-Y."/>
            <person name="Chang Q."/>
            <person name="Ding S."/>
            <person name="Wang X."/>
            <person name="Zhu J."/>
            <person name="Ruan X."/>
            <person name="Zhao L."/>
            <person name="Wei J."/>
            <person name="Que T."/>
            <person name="Du C."/>
            <person name="Cheng J."/>
            <person name="Dai P."/>
            <person name="Han X."/>
            <person name="Huang E."/>
            <person name="Gao Y."/>
            <person name="Liu J."/>
            <person name="Shao H."/>
            <person name="Ye R."/>
            <person name="Li L."/>
            <person name="Wei W."/>
            <person name="Wang X."/>
            <person name="Wang C."/>
            <person name="Huo Q."/>
            <person name="Li W."/>
            <person name="Guo W."/>
            <person name="Chen H."/>
            <person name="Chen S."/>
            <person name="Zhou L."/>
            <person name="Zhou L."/>
            <person name="Ni X."/>
            <person name="Tian J."/>
            <person name="Zhou Y."/>
            <person name="Sheng Y."/>
            <person name="Liu T."/>
            <person name="Pan Y."/>
            <person name="Xia L."/>
            <person name="Li J."/>
            <person name="Zhao F."/>
            <person name="Cao W."/>
        </authorList>
    </citation>
    <scope>NUCLEOTIDE SEQUENCE</scope>
    <source>
        <strain evidence="2">Rsan-2018</strain>
        <tissue evidence="2">Larvae</tissue>
    </source>
</reference>
<comment type="caution">
    <text evidence="2">The sequence shown here is derived from an EMBL/GenBank/DDBJ whole genome shotgun (WGS) entry which is preliminary data.</text>
</comment>
<evidence type="ECO:0000256" key="1">
    <source>
        <dbReference type="SAM" id="MobiDB-lite"/>
    </source>
</evidence>
<accession>A0A9D4QH62</accession>
<proteinExistence type="predicted"/>
<organism evidence="2 3">
    <name type="scientific">Rhipicephalus sanguineus</name>
    <name type="common">Brown dog tick</name>
    <name type="synonym">Ixodes sanguineus</name>
    <dbReference type="NCBI Taxonomy" id="34632"/>
    <lineage>
        <taxon>Eukaryota</taxon>
        <taxon>Metazoa</taxon>
        <taxon>Ecdysozoa</taxon>
        <taxon>Arthropoda</taxon>
        <taxon>Chelicerata</taxon>
        <taxon>Arachnida</taxon>
        <taxon>Acari</taxon>
        <taxon>Parasitiformes</taxon>
        <taxon>Ixodida</taxon>
        <taxon>Ixodoidea</taxon>
        <taxon>Ixodidae</taxon>
        <taxon>Rhipicephalinae</taxon>
        <taxon>Rhipicephalus</taxon>
        <taxon>Rhipicephalus</taxon>
    </lineage>
</organism>